<protein>
    <submittedName>
        <fullName evidence="2">Uncharacterized protein</fullName>
    </submittedName>
</protein>
<evidence type="ECO:0000256" key="1">
    <source>
        <dbReference type="SAM" id="Phobius"/>
    </source>
</evidence>
<proteinExistence type="predicted"/>
<gene>
    <name evidence="2" type="ORF">DAQ1742_03652</name>
</gene>
<organism evidence="2 3">
    <name type="scientific">Dickeya aquatica</name>
    <dbReference type="NCBI Taxonomy" id="1401087"/>
    <lineage>
        <taxon>Bacteria</taxon>
        <taxon>Pseudomonadati</taxon>
        <taxon>Pseudomonadota</taxon>
        <taxon>Gammaproteobacteria</taxon>
        <taxon>Enterobacterales</taxon>
        <taxon>Pectobacteriaceae</taxon>
        <taxon>Dickeya</taxon>
    </lineage>
</organism>
<sequence length="41" mass="4964">MAYPSLLLEFTRTMPNCLFFIFMIFNDFIFCVLAWIGFFDQ</sequence>
<feature type="transmembrane region" description="Helical" evidence="1">
    <location>
        <begin position="20"/>
        <end position="39"/>
    </location>
</feature>
<dbReference type="Proteomes" id="UP000294820">
    <property type="component" value="Chromosome 1"/>
</dbReference>
<evidence type="ECO:0000313" key="2">
    <source>
        <dbReference type="EMBL" id="SLM64446.1"/>
    </source>
</evidence>
<reference evidence="2 3" key="1">
    <citation type="submission" date="2016-09" db="EMBL/GenBank/DDBJ databases">
        <authorList>
            <person name="Reverchon S."/>
            <person name="Nasser W."/>
            <person name="Leonard S."/>
            <person name="Brochier C."/>
            <person name="Duprey A."/>
        </authorList>
    </citation>
    <scope>NUCLEOTIDE SEQUENCE [LARGE SCALE GENOMIC DNA]</scope>
    <source>
        <strain evidence="2 3">174/2</strain>
    </source>
</reference>
<name>A0A375AEW2_9GAMM</name>
<keyword evidence="3" id="KW-1185">Reference proteome</keyword>
<dbReference type="AlphaFoldDB" id="A0A375AEW2"/>
<keyword evidence="1" id="KW-0812">Transmembrane</keyword>
<evidence type="ECO:0000313" key="3">
    <source>
        <dbReference type="Proteomes" id="UP000294820"/>
    </source>
</evidence>
<keyword evidence="1" id="KW-1133">Transmembrane helix</keyword>
<accession>A0A375AEW2</accession>
<keyword evidence="1" id="KW-0472">Membrane</keyword>
<dbReference type="KEGG" id="daq:DAQ1742_03652"/>
<dbReference type="EMBL" id="LT615367">
    <property type="protein sequence ID" value="SLM64446.1"/>
    <property type="molecule type" value="Genomic_DNA"/>
</dbReference>